<dbReference type="AlphaFoldDB" id="A0A1H1KF71"/>
<protein>
    <submittedName>
        <fullName evidence="1">Uncharacterized protein</fullName>
    </submittedName>
</protein>
<dbReference type="Proteomes" id="UP000199365">
    <property type="component" value="Unassembled WGS sequence"/>
</dbReference>
<accession>A0A1H1KF71</accession>
<gene>
    <name evidence="1" type="ORF">SAMN05445850_7335</name>
</gene>
<evidence type="ECO:0000313" key="1">
    <source>
        <dbReference type="EMBL" id="SDR60469.1"/>
    </source>
</evidence>
<proteinExistence type="predicted"/>
<reference evidence="2" key="1">
    <citation type="submission" date="2016-10" db="EMBL/GenBank/DDBJ databases">
        <authorList>
            <person name="Varghese N."/>
            <person name="Submissions S."/>
        </authorList>
    </citation>
    <scope>NUCLEOTIDE SEQUENCE [LARGE SCALE GENOMIC DNA]</scope>
    <source>
        <strain evidence="2">DUS833</strain>
    </source>
</reference>
<keyword evidence="2" id="KW-1185">Reference proteome</keyword>
<name>A0A1H1KF71_9BURK</name>
<sequence length="33" mass="4044">MRAPVTLIRLKRRHDREVHKSTLMEERALLHLH</sequence>
<evidence type="ECO:0000313" key="2">
    <source>
        <dbReference type="Proteomes" id="UP000199365"/>
    </source>
</evidence>
<dbReference type="STRING" id="157910.SAMN05445850_7335"/>
<dbReference type="EMBL" id="FNKX01000003">
    <property type="protein sequence ID" value="SDR60469.1"/>
    <property type="molecule type" value="Genomic_DNA"/>
</dbReference>
<organism evidence="1 2">
    <name type="scientific">Paraburkholderia tuberum</name>
    <dbReference type="NCBI Taxonomy" id="157910"/>
    <lineage>
        <taxon>Bacteria</taxon>
        <taxon>Pseudomonadati</taxon>
        <taxon>Pseudomonadota</taxon>
        <taxon>Betaproteobacteria</taxon>
        <taxon>Burkholderiales</taxon>
        <taxon>Burkholderiaceae</taxon>
        <taxon>Paraburkholderia</taxon>
    </lineage>
</organism>